<dbReference type="Proteomes" id="UP000297853">
    <property type="component" value="Unassembled WGS sequence"/>
</dbReference>
<evidence type="ECO:0000256" key="10">
    <source>
        <dbReference type="ARBA" id="ARBA00023268"/>
    </source>
</evidence>
<keyword evidence="4 11" id="KW-0658">Purine biosynthesis</keyword>
<keyword evidence="15" id="KW-1185">Reference proteome</keyword>
<evidence type="ECO:0000256" key="9">
    <source>
        <dbReference type="ARBA" id="ARBA00023167"/>
    </source>
</evidence>
<evidence type="ECO:0000256" key="2">
    <source>
        <dbReference type="ARBA" id="ARBA00022563"/>
    </source>
</evidence>
<feature type="domain" description="Tetrahydrofolate dehydrogenase/cyclohydrolase catalytic" evidence="12">
    <location>
        <begin position="6"/>
        <end position="120"/>
    </location>
</feature>
<evidence type="ECO:0000256" key="7">
    <source>
        <dbReference type="ARBA" id="ARBA00023002"/>
    </source>
</evidence>
<dbReference type="EC" id="1.5.1.5" evidence="11"/>
<name>A0ABY2JH27_9MICO</name>
<dbReference type="SUPFAM" id="SSF51735">
    <property type="entry name" value="NAD(P)-binding Rossmann-fold domains"/>
    <property type="match status" value="1"/>
</dbReference>
<dbReference type="SUPFAM" id="SSF53223">
    <property type="entry name" value="Aminoacid dehydrogenase-like, N-terminal domain"/>
    <property type="match status" value="1"/>
</dbReference>
<comment type="catalytic activity">
    <reaction evidence="11">
        <text>(6R)-5,10-methylene-5,6,7,8-tetrahydrofolate + NADP(+) = (6R)-5,10-methenyltetrahydrofolate + NADPH</text>
        <dbReference type="Rhea" id="RHEA:22812"/>
        <dbReference type="ChEBI" id="CHEBI:15636"/>
        <dbReference type="ChEBI" id="CHEBI:57455"/>
        <dbReference type="ChEBI" id="CHEBI:57783"/>
        <dbReference type="ChEBI" id="CHEBI:58349"/>
        <dbReference type="EC" id="1.5.1.5"/>
    </reaction>
</comment>
<accession>A0ABY2JH27</accession>
<dbReference type="HAMAP" id="MF_01576">
    <property type="entry name" value="THF_DHG_CYH"/>
    <property type="match status" value="1"/>
</dbReference>
<dbReference type="PRINTS" id="PR00085">
    <property type="entry name" value="THFDHDRGNASE"/>
</dbReference>
<dbReference type="InterPro" id="IPR046346">
    <property type="entry name" value="Aminoacid_DH-like_N_sf"/>
</dbReference>
<dbReference type="CDD" id="cd01080">
    <property type="entry name" value="NAD_bind_m-THF_DH_Cyclohyd"/>
    <property type="match status" value="1"/>
</dbReference>
<evidence type="ECO:0000259" key="13">
    <source>
        <dbReference type="Pfam" id="PF02882"/>
    </source>
</evidence>
<evidence type="ECO:0000256" key="8">
    <source>
        <dbReference type="ARBA" id="ARBA00023102"/>
    </source>
</evidence>
<keyword evidence="7 11" id="KW-0560">Oxidoreductase</keyword>
<keyword evidence="2 11" id="KW-0554">One-carbon metabolism</keyword>
<dbReference type="NCBIfam" id="NF010789">
    <property type="entry name" value="PRK14193.1"/>
    <property type="match status" value="1"/>
</dbReference>
<feature type="binding site" evidence="11">
    <location>
        <begin position="169"/>
        <end position="171"/>
    </location>
    <ligand>
        <name>NADP(+)</name>
        <dbReference type="ChEBI" id="CHEBI:58349"/>
    </ligand>
</feature>
<keyword evidence="9 11" id="KW-0486">Methionine biosynthesis</keyword>
<proteinExistence type="inferred from homology"/>
<organism evidence="14 15">
    <name type="scientific">Cryobacterium sinapicolor</name>
    <dbReference type="NCBI Taxonomy" id="1259236"/>
    <lineage>
        <taxon>Bacteria</taxon>
        <taxon>Bacillati</taxon>
        <taxon>Actinomycetota</taxon>
        <taxon>Actinomycetes</taxon>
        <taxon>Micrococcales</taxon>
        <taxon>Microbacteriaceae</taxon>
        <taxon>Cryobacterium</taxon>
    </lineage>
</organism>
<evidence type="ECO:0000256" key="6">
    <source>
        <dbReference type="ARBA" id="ARBA00022857"/>
    </source>
</evidence>
<comment type="subunit">
    <text evidence="11">Homodimer.</text>
</comment>
<dbReference type="PANTHER" id="PTHR48099:SF5">
    <property type="entry name" value="C-1-TETRAHYDROFOLATE SYNTHASE, CYTOPLASMIC"/>
    <property type="match status" value="1"/>
</dbReference>
<sequence length="294" mass="30820">MTAIILDGVKTASTVKTELIDRIAELRAHGIVPGLGTLLVGDDPGSRSYVAGKHRDCAEVGIESIRVDLPASATSADVRAAIKDLNSAREVTGYIIQLPLPVGHNDNAMLELIDPSKDADGLHPTNLGRLVLGIEGELDSPLPCTPAGIVELLRRYDVPIVGRRVVVVGRGLTVGRPLGLLFTRKGLDATVTLTHSRTVDLPGEVRRADIVVAAVGVPHLIQADWVKPGAAVLDVGITRVTDPITGTGTLTGDVHPDVANVAGHLSPNPRGVGPMTRAMLLCNVVKAAELSLIR</sequence>
<dbReference type="RefSeq" id="WP_134428233.1">
    <property type="nucleotide sequence ID" value="NZ_SOGQ01000019.1"/>
</dbReference>
<comment type="catalytic activity">
    <reaction evidence="11">
        <text>(6R)-5,10-methenyltetrahydrofolate + H2O = (6R)-10-formyltetrahydrofolate + H(+)</text>
        <dbReference type="Rhea" id="RHEA:23700"/>
        <dbReference type="ChEBI" id="CHEBI:15377"/>
        <dbReference type="ChEBI" id="CHEBI:15378"/>
        <dbReference type="ChEBI" id="CHEBI:57455"/>
        <dbReference type="ChEBI" id="CHEBI:195366"/>
        <dbReference type="EC" id="3.5.4.9"/>
    </reaction>
</comment>
<comment type="similarity">
    <text evidence="11">Belongs to the tetrahydrofolate dehydrogenase/cyclohydrolase family.</text>
</comment>
<evidence type="ECO:0000256" key="4">
    <source>
        <dbReference type="ARBA" id="ARBA00022755"/>
    </source>
</evidence>
<reference evidence="14 15" key="1">
    <citation type="submission" date="2019-03" db="EMBL/GenBank/DDBJ databases">
        <title>Genomics of glacier-inhabiting Cryobacterium strains.</title>
        <authorList>
            <person name="Liu Q."/>
            <person name="Xin Y.-H."/>
        </authorList>
    </citation>
    <scope>NUCLEOTIDE SEQUENCE [LARGE SCALE GENOMIC DNA]</scope>
    <source>
        <strain evidence="14 15">TMT1-23-1</strain>
    </source>
</reference>
<dbReference type="Gene3D" id="3.40.50.10860">
    <property type="entry name" value="Leucine Dehydrogenase, chain A, domain 1"/>
    <property type="match status" value="1"/>
</dbReference>
<dbReference type="InterPro" id="IPR036291">
    <property type="entry name" value="NAD(P)-bd_dom_sf"/>
</dbReference>
<keyword evidence="3 11" id="KW-0028">Amino-acid biosynthesis</keyword>
<dbReference type="EMBL" id="SOGQ01000019">
    <property type="protein sequence ID" value="TFD03040.1"/>
    <property type="molecule type" value="Genomic_DNA"/>
</dbReference>
<evidence type="ECO:0000313" key="14">
    <source>
        <dbReference type="EMBL" id="TFD03040.1"/>
    </source>
</evidence>
<protein>
    <recommendedName>
        <fullName evidence="11">Bifunctional protein FolD</fullName>
    </recommendedName>
    <domain>
        <recommendedName>
            <fullName evidence="11">Methylenetetrahydrofolate dehydrogenase</fullName>
            <ecNumber evidence="11">1.5.1.5</ecNumber>
        </recommendedName>
    </domain>
    <domain>
        <recommendedName>
            <fullName evidence="11">Methenyltetrahydrofolate cyclohydrolase</fullName>
            <ecNumber evidence="11">3.5.4.9</ecNumber>
        </recommendedName>
    </domain>
</protein>
<dbReference type="InterPro" id="IPR020630">
    <property type="entry name" value="THF_DH/CycHdrlase_cat_dom"/>
</dbReference>
<comment type="caution">
    <text evidence="14">The sequence shown here is derived from an EMBL/GenBank/DDBJ whole genome shotgun (WGS) entry which is preliminary data.</text>
</comment>
<keyword evidence="8 11" id="KW-0368">Histidine biosynthesis</keyword>
<comment type="pathway">
    <text evidence="1 11">One-carbon metabolism; tetrahydrofolate interconversion.</text>
</comment>
<dbReference type="InterPro" id="IPR020631">
    <property type="entry name" value="THF_DH/CycHdrlase_NAD-bd_dom"/>
</dbReference>
<keyword evidence="5 11" id="KW-0378">Hydrolase</keyword>
<evidence type="ECO:0000256" key="3">
    <source>
        <dbReference type="ARBA" id="ARBA00022605"/>
    </source>
</evidence>
<keyword evidence="6 11" id="KW-0521">NADP</keyword>
<dbReference type="EC" id="3.5.4.9" evidence="11"/>
<feature type="domain" description="Tetrahydrofolate dehydrogenase/cyclohydrolase NAD(P)-binding" evidence="13">
    <location>
        <begin position="143"/>
        <end position="290"/>
    </location>
</feature>
<evidence type="ECO:0000256" key="5">
    <source>
        <dbReference type="ARBA" id="ARBA00022801"/>
    </source>
</evidence>
<evidence type="ECO:0000256" key="11">
    <source>
        <dbReference type="HAMAP-Rule" id="MF_01576"/>
    </source>
</evidence>
<dbReference type="Pfam" id="PF00763">
    <property type="entry name" value="THF_DHG_CYH"/>
    <property type="match status" value="1"/>
</dbReference>
<keyword evidence="10 11" id="KW-0511">Multifunctional enzyme</keyword>
<dbReference type="InterPro" id="IPR000672">
    <property type="entry name" value="THF_DH/CycHdrlase"/>
</dbReference>
<evidence type="ECO:0000259" key="12">
    <source>
        <dbReference type="Pfam" id="PF00763"/>
    </source>
</evidence>
<dbReference type="Pfam" id="PF02882">
    <property type="entry name" value="THF_DHG_CYH_C"/>
    <property type="match status" value="1"/>
</dbReference>
<dbReference type="Gene3D" id="3.40.50.720">
    <property type="entry name" value="NAD(P)-binding Rossmann-like Domain"/>
    <property type="match status" value="1"/>
</dbReference>
<comment type="function">
    <text evidence="11">Catalyzes the oxidation of 5,10-methylenetetrahydrofolate to 5,10-methenyltetrahydrofolate and then the hydrolysis of 5,10-methenyltetrahydrofolate to 10-formyltetrahydrofolate.</text>
</comment>
<dbReference type="PANTHER" id="PTHR48099">
    <property type="entry name" value="C-1-TETRAHYDROFOLATE SYNTHASE, CYTOPLASMIC-RELATED"/>
    <property type="match status" value="1"/>
</dbReference>
<evidence type="ECO:0000313" key="15">
    <source>
        <dbReference type="Proteomes" id="UP000297853"/>
    </source>
</evidence>
<feature type="binding site" evidence="11">
    <location>
        <position position="237"/>
    </location>
    <ligand>
        <name>NADP(+)</name>
        <dbReference type="ChEBI" id="CHEBI:58349"/>
    </ligand>
</feature>
<comment type="caution">
    <text evidence="11">Lacks conserved residue(s) required for the propagation of feature annotation.</text>
</comment>
<evidence type="ECO:0000256" key="1">
    <source>
        <dbReference type="ARBA" id="ARBA00004777"/>
    </source>
</evidence>
<gene>
    <name evidence="11" type="primary">folD</name>
    <name evidence="14" type="ORF">E3T28_04165</name>
</gene>